<protein>
    <submittedName>
        <fullName evidence="1">Uncharacterized protein</fullName>
    </submittedName>
</protein>
<dbReference type="AlphaFoldDB" id="A0A9N8K1D4"/>
<dbReference type="EMBL" id="CAIJEO010000008">
    <property type="protein sequence ID" value="CAD0098172.1"/>
    <property type="molecule type" value="Genomic_DNA"/>
</dbReference>
<gene>
    <name evidence="1" type="ORF">AWRI4233_LOCUS6996</name>
</gene>
<name>A0A9N8K1D4_9PEZI</name>
<evidence type="ECO:0000313" key="1">
    <source>
        <dbReference type="EMBL" id="CAD0098172.1"/>
    </source>
</evidence>
<dbReference type="Proteomes" id="UP000714618">
    <property type="component" value="Unassembled WGS sequence"/>
</dbReference>
<sequence>MTGNTEPEQPAADQILRFDPSKWQTLIDEGAFAGYSDDLLSLVHACLLCTPSDRIDPQSLLFLVEISMVKHIDDMQRWGTILDHD</sequence>
<dbReference type="OrthoDB" id="310217at2759"/>
<evidence type="ECO:0000313" key="2">
    <source>
        <dbReference type="Proteomes" id="UP000714618"/>
    </source>
</evidence>
<proteinExistence type="predicted"/>
<comment type="caution">
    <text evidence="1">The sequence shown here is derived from an EMBL/GenBank/DDBJ whole genome shotgun (WGS) entry which is preliminary data.</text>
</comment>
<organism evidence="1 2">
    <name type="scientific">Aureobasidium mustum</name>
    <dbReference type="NCBI Taxonomy" id="2773714"/>
    <lineage>
        <taxon>Eukaryota</taxon>
        <taxon>Fungi</taxon>
        <taxon>Dikarya</taxon>
        <taxon>Ascomycota</taxon>
        <taxon>Pezizomycotina</taxon>
        <taxon>Dothideomycetes</taxon>
        <taxon>Dothideomycetidae</taxon>
        <taxon>Dothideales</taxon>
        <taxon>Saccotheciaceae</taxon>
        <taxon>Aureobasidium</taxon>
    </lineage>
</organism>
<reference evidence="1" key="1">
    <citation type="submission" date="2020-06" db="EMBL/GenBank/DDBJ databases">
        <authorList>
            <person name="Onetto C."/>
        </authorList>
    </citation>
    <scope>NUCLEOTIDE SEQUENCE</scope>
</reference>
<keyword evidence="2" id="KW-1185">Reference proteome</keyword>
<accession>A0A9N8K1D4</accession>